<keyword evidence="5" id="KW-1185">Reference proteome</keyword>
<dbReference type="InterPro" id="IPR008965">
    <property type="entry name" value="CBM2/CBM3_carb-bd_dom_sf"/>
</dbReference>
<feature type="compositionally biased region" description="Polar residues" evidence="1">
    <location>
        <begin position="139"/>
        <end position="152"/>
    </location>
</feature>
<feature type="region of interest" description="Disordered" evidence="1">
    <location>
        <begin position="106"/>
        <end position="161"/>
    </location>
</feature>
<dbReference type="GO" id="GO:0005975">
    <property type="term" value="P:carbohydrate metabolic process"/>
    <property type="evidence" value="ECO:0007669"/>
    <property type="project" value="InterPro"/>
</dbReference>
<dbReference type="EnsemblMetazoa" id="G20662.3">
    <property type="protein sequence ID" value="G20662.3:cds"/>
    <property type="gene ID" value="G20662"/>
</dbReference>
<dbReference type="GO" id="GO:0004553">
    <property type="term" value="F:hydrolase activity, hydrolyzing O-glycosyl compounds"/>
    <property type="evidence" value="ECO:0007669"/>
    <property type="project" value="InterPro"/>
</dbReference>
<dbReference type="SUPFAM" id="SSF49384">
    <property type="entry name" value="Carbohydrate-binding domain"/>
    <property type="match status" value="1"/>
</dbReference>
<dbReference type="GO" id="GO:0030247">
    <property type="term" value="F:polysaccharide binding"/>
    <property type="evidence" value="ECO:0007669"/>
    <property type="project" value="InterPro"/>
</dbReference>
<accession>A0A8W8JSB2</accession>
<evidence type="ECO:0000256" key="1">
    <source>
        <dbReference type="SAM" id="MobiDB-lite"/>
    </source>
</evidence>
<dbReference type="Pfam" id="PF00553">
    <property type="entry name" value="CBM_2"/>
    <property type="match status" value="1"/>
</dbReference>
<keyword evidence="2" id="KW-0732">Signal</keyword>
<feature type="signal peptide" evidence="2">
    <location>
        <begin position="1"/>
        <end position="16"/>
    </location>
</feature>
<dbReference type="Gene3D" id="2.60.40.290">
    <property type="match status" value="1"/>
</dbReference>
<dbReference type="InterPro" id="IPR012291">
    <property type="entry name" value="CBM2_carb-bd_dom_sf"/>
</dbReference>
<dbReference type="AlphaFoldDB" id="A0A8W8JSB2"/>
<feature type="domain" description="CBM2" evidence="3">
    <location>
        <begin position="17"/>
        <end position="110"/>
    </location>
</feature>
<sequence length="196" mass="20417">MLRFWAFLGLVGLAHCATQGMSIRSHWDGGFAGTITLAPTHTVHGWTAHLACDAPIDSLEIWTADIVSSNGDKSEYVIRNKPYDGDIHNGDSLNVDIVGRTPGSSTAPNCRVFIEGQDHGNPATSAPQTQAPSGGGGSQTQAPSGGSASPETVTPGASCGSAKSTKYNYGDALGLSILFFDAQYGKERMSSQLSCP</sequence>
<dbReference type="InterPro" id="IPR001919">
    <property type="entry name" value="CBD2"/>
</dbReference>
<evidence type="ECO:0000313" key="4">
    <source>
        <dbReference type="EnsemblMetazoa" id="G20662.3:cds"/>
    </source>
</evidence>
<feature type="chain" id="PRO_5036505123" description="CBM2 domain-containing protein" evidence="2">
    <location>
        <begin position="17"/>
        <end position="196"/>
    </location>
</feature>
<name>A0A8W8JSB2_MAGGI</name>
<evidence type="ECO:0000313" key="5">
    <source>
        <dbReference type="Proteomes" id="UP000005408"/>
    </source>
</evidence>
<evidence type="ECO:0000256" key="2">
    <source>
        <dbReference type="SAM" id="SignalP"/>
    </source>
</evidence>
<feature type="compositionally biased region" description="Polar residues" evidence="1">
    <location>
        <begin position="122"/>
        <end position="132"/>
    </location>
</feature>
<evidence type="ECO:0000259" key="3">
    <source>
        <dbReference type="SMART" id="SM00637"/>
    </source>
</evidence>
<dbReference type="SMART" id="SM00637">
    <property type="entry name" value="CBD_II"/>
    <property type="match status" value="1"/>
</dbReference>
<proteinExistence type="predicted"/>
<reference evidence="4" key="1">
    <citation type="submission" date="2022-08" db="UniProtKB">
        <authorList>
            <consortium name="EnsemblMetazoa"/>
        </authorList>
    </citation>
    <scope>IDENTIFICATION</scope>
    <source>
        <strain evidence="4">05x7-T-G4-1.051#20</strain>
    </source>
</reference>
<dbReference type="Proteomes" id="UP000005408">
    <property type="component" value="Unassembled WGS sequence"/>
</dbReference>
<organism evidence="4 5">
    <name type="scientific">Magallana gigas</name>
    <name type="common">Pacific oyster</name>
    <name type="synonym">Crassostrea gigas</name>
    <dbReference type="NCBI Taxonomy" id="29159"/>
    <lineage>
        <taxon>Eukaryota</taxon>
        <taxon>Metazoa</taxon>
        <taxon>Spiralia</taxon>
        <taxon>Lophotrochozoa</taxon>
        <taxon>Mollusca</taxon>
        <taxon>Bivalvia</taxon>
        <taxon>Autobranchia</taxon>
        <taxon>Pteriomorphia</taxon>
        <taxon>Ostreida</taxon>
        <taxon>Ostreoidea</taxon>
        <taxon>Ostreidae</taxon>
        <taxon>Magallana</taxon>
    </lineage>
</organism>
<protein>
    <recommendedName>
        <fullName evidence="3">CBM2 domain-containing protein</fullName>
    </recommendedName>
</protein>